<dbReference type="InParanoid" id="H1XUD7"/>
<evidence type="ECO:0000313" key="1">
    <source>
        <dbReference type="EMBL" id="APF18785.1"/>
    </source>
</evidence>
<dbReference type="AlphaFoldDB" id="H1XUD7"/>
<dbReference type="NCBIfam" id="TIGR04423">
    <property type="entry name" value="casT3_TIGR04423"/>
    <property type="match status" value="1"/>
</dbReference>
<dbReference type="Proteomes" id="UP000004671">
    <property type="component" value="Chromosome"/>
</dbReference>
<dbReference type="RefSeq" id="WP_006930117.1">
    <property type="nucleotide sequence ID" value="NZ_CM001402.1"/>
</dbReference>
<dbReference type="InterPro" id="IPR030955">
    <property type="entry name" value="CHP04423"/>
</dbReference>
<reference evidence="2 3" key="1">
    <citation type="submission" date="2011-09" db="EMBL/GenBank/DDBJ databases">
        <title>The permanent draft genome of Caldithrix abyssi DSM 13497.</title>
        <authorList>
            <consortium name="US DOE Joint Genome Institute (JGI-PGF)"/>
            <person name="Lucas S."/>
            <person name="Han J."/>
            <person name="Lapidus A."/>
            <person name="Bruce D."/>
            <person name="Goodwin L."/>
            <person name="Pitluck S."/>
            <person name="Peters L."/>
            <person name="Kyrpides N."/>
            <person name="Mavromatis K."/>
            <person name="Ivanova N."/>
            <person name="Mikhailova N."/>
            <person name="Chertkov O."/>
            <person name="Detter J.C."/>
            <person name="Tapia R."/>
            <person name="Han C."/>
            <person name="Land M."/>
            <person name="Hauser L."/>
            <person name="Markowitz V."/>
            <person name="Cheng J.-F."/>
            <person name="Hugenholtz P."/>
            <person name="Woyke T."/>
            <person name="Wu D."/>
            <person name="Spring S."/>
            <person name="Brambilla E."/>
            <person name="Klenk H.-P."/>
            <person name="Eisen J.A."/>
        </authorList>
    </citation>
    <scope>NUCLEOTIDE SEQUENCE [LARGE SCALE GENOMIC DNA]</scope>
    <source>
        <strain evidence="2 3">DSM 13497</strain>
    </source>
</reference>
<dbReference type="eggNOG" id="ENOG5033P08">
    <property type="taxonomic scope" value="Bacteria"/>
</dbReference>
<dbReference type="Proteomes" id="UP000183868">
    <property type="component" value="Chromosome"/>
</dbReference>
<name>H1XUD7_CALAY</name>
<protein>
    <submittedName>
        <fullName evidence="1">CRISPR type III-associated protein, TIGR04423 family</fullName>
    </submittedName>
</protein>
<reference evidence="1 4" key="2">
    <citation type="submission" date="2016-11" db="EMBL/GenBank/DDBJ databases">
        <title>Genomic analysis of Caldithrix abyssi and proposal of a novel bacterial phylum Caldithrichaeota.</title>
        <authorList>
            <person name="Kublanov I."/>
            <person name="Sigalova O."/>
            <person name="Gavrilov S."/>
            <person name="Lebedinsky A."/>
            <person name="Ivanova N."/>
            <person name="Daum C."/>
            <person name="Reddy T."/>
            <person name="Klenk H.P."/>
            <person name="Goker M."/>
            <person name="Reva O."/>
            <person name="Miroshnichenko M."/>
            <person name="Kyprides N."/>
            <person name="Woyke T."/>
            <person name="Gelfand M."/>
        </authorList>
    </citation>
    <scope>NUCLEOTIDE SEQUENCE [LARGE SCALE GENOMIC DNA]</scope>
    <source>
        <strain evidence="1 4">LF13</strain>
    </source>
</reference>
<evidence type="ECO:0000313" key="3">
    <source>
        <dbReference type="Proteomes" id="UP000004671"/>
    </source>
</evidence>
<dbReference type="EMBL" id="CP018099">
    <property type="protein sequence ID" value="APF18785.1"/>
    <property type="molecule type" value="Genomic_DNA"/>
</dbReference>
<dbReference type="EMBL" id="CM001402">
    <property type="protein sequence ID" value="EHO42763.1"/>
    <property type="molecule type" value="Genomic_DNA"/>
</dbReference>
<gene>
    <name evidence="1" type="ORF">Cabys_2036</name>
    <name evidence="2" type="ORF">Calab_3157</name>
</gene>
<dbReference type="STRING" id="880073.Cabys_2036"/>
<evidence type="ECO:0000313" key="4">
    <source>
        <dbReference type="Proteomes" id="UP000183868"/>
    </source>
</evidence>
<dbReference type="PaxDb" id="880073-Calab_3157"/>
<accession>H1XUD7</accession>
<keyword evidence="3" id="KW-1185">Reference proteome</keyword>
<organism evidence="2 3">
    <name type="scientific">Caldithrix abyssi DSM 13497</name>
    <dbReference type="NCBI Taxonomy" id="880073"/>
    <lineage>
        <taxon>Bacteria</taxon>
        <taxon>Pseudomonadati</taxon>
        <taxon>Calditrichota</taxon>
        <taxon>Calditrichia</taxon>
        <taxon>Calditrichales</taxon>
        <taxon>Calditrichaceae</taxon>
        <taxon>Caldithrix</taxon>
    </lineage>
</organism>
<dbReference type="HOGENOM" id="CLU_155874_0_0_0"/>
<dbReference type="OrthoDB" id="1016205at2"/>
<sequence>MTWHKKLNNLSEIPDLNFEGYLWLSNEAAPRRINKINAAEYEKDGQPLNPFIREAYLYDVDNNVSVAVRHVPGRYLINFFDLKKLPEDFEITEQKFLANKKIGKKLIFKEIWAPESDDNCEGFAVLRKKVTVFCGIEI</sequence>
<evidence type="ECO:0000313" key="2">
    <source>
        <dbReference type="EMBL" id="EHO42763.1"/>
    </source>
</evidence>
<dbReference type="KEGG" id="caby:Cabys_2036"/>
<proteinExistence type="predicted"/>